<keyword evidence="1" id="KW-1133">Transmembrane helix</keyword>
<evidence type="ECO:0000256" key="1">
    <source>
        <dbReference type="SAM" id="Phobius"/>
    </source>
</evidence>
<gene>
    <name evidence="2" type="ORF">MSj_02332</name>
</gene>
<dbReference type="EMBL" id="BDSG01000051">
    <property type="protein sequence ID" value="GBL10839.1"/>
    <property type="molecule type" value="Genomic_DNA"/>
</dbReference>
<dbReference type="AlphaFoldDB" id="A0A2Z6UND9"/>
<reference evidence="2 3" key="1">
    <citation type="journal article" date="2018" name="Front. Microbiol.">
        <title>Adaptation of the Freshwater Bloom-Forming Cyanobacterium Microcystis aeruginosa to Brackish Water Is Driven by Recent Horizontal Transfer of Sucrose Genes.</title>
        <authorList>
            <person name="Tanabe Y."/>
            <person name="Hodoki Y."/>
            <person name="Sano T."/>
            <person name="Tada K."/>
            <person name="Watanabe M.M."/>
        </authorList>
    </citation>
    <scope>NUCLEOTIDE SEQUENCE [LARGE SCALE GENOMIC DNA]</scope>
    <source>
        <strain evidence="2 3">Sj</strain>
    </source>
</reference>
<sequence>MLTIPDRLTGIDKNPLAGVMGGLFLTILALWTRKKATDVKPSS</sequence>
<organism evidence="2 3">
    <name type="scientific">Microcystis aeruginosa Sj</name>
    <dbReference type="NCBI Taxonomy" id="1979544"/>
    <lineage>
        <taxon>Bacteria</taxon>
        <taxon>Bacillati</taxon>
        <taxon>Cyanobacteriota</taxon>
        <taxon>Cyanophyceae</taxon>
        <taxon>Oscillatoriophycideae</taxon>
        <taxon>Chroococcales</taxon>
        <taxon>Microcystaceae</taxon>
        <taxon>Microcystis</taxon>
    </lineage>
</organism>
<dbReference type="RefSeq" id="WP_216362260.1">
    <property type="nucleotide sequence ID" value="NZ_BDSG01000051.1"/>
</dbReference>
<name>A0A2Z6UND9_MICAE</name>
<feature type="transmembrane region" description="Helical" evidence="1">
    <location>
        <begin position="15"/>
        <end position="32"/>
    </location>
</feature>
<evidence type="ECO:0000313" key="2">
    <source>
        <dbReference type="EMBL" id="GBL10839.1"/>
    </source>
</evidence>
<keyword evidence="1" id="KW-0472">Membrane</keyword>
<proteinExistence type="predicted"/>
<dbReference type="Proteomes" id="UP000248272">
    <property type="component" value="Unassembled WGS sequence"/>
</dbReference>
<comment type="caution">
    <text evidence="2">The sequence shown here is derived from an EMBL/GenBank/DDBJ whole genome shotgun (WGS) entry which is preliminary data.</text>
</comment>
<dbReference type="NCBIfam" id="TIGR01167">
    <property type="entry name" value="LPXTG_anchor"/>
    <property type="match status" value="1"/>
</dbReference>
<keyword evidence="1" id="KW-0812">Transmembrane</keyword>
<evidence type="ECO:0000313" key="3">
    <source>
        <dbReference type="Proteomes" id="UP000248272"/>
    </source>
</evidence>
<protein>
    <submittedName>
        <fullName evidence="2">Uncharacterized protein</fullName>
    </submittedName>
</protein>
<accession>A0A2Z6UND9</accession>